<dbReference type="EMBL" id="KE123717">
    <property type="protein sequence ID" value="EWC91169.1"/>
    <property type="molecule type" value="Genomic_DNA"/>
</dbReference>
<proteinExistence type="predicted"/>
<keyword evidence="2" id="KW-1185">Reference proteome</keyword>
<evidence type="ECO:0000313" key="1">
    <source>
        <dbReference type="EMBL" id="EWC91169.1"/>
    </source>
</evidence>
<evidence type="ECO:0000313" key="2">
    <source>
        <dbReference type="Proteomes" id="UP000030673"/>
    </source>
</evidence>
<dbReference type="Proteomes" id="UP000030673">
    <property type="component" value="Unassembled WGS sequence"/>
</dbReference>
<reference evidence="1 2" key="1">
    <citation type="submission" date="2013-02" db="EMBL/GenBank/DDBJ databases">
        <title>The Genome Sequence of Plasmodium falciparum NF54.</title>
        <authorList>
            <consortium name="The Broad Institute Genome Sequencing Platform"/>
            <consortium name="The Broad Institute Genome Sequencing Center for Infectious Disease"/>
            <person name="Neafsey D."/>
            <person name="Cheeseman I."/>
            <person name="Volkman S."/>
            <person name="Adams J."/>
            <person name="Walker B."/>
            <person name="Young S.K."/>
            <person name="Zeng Q."/>
            <person name="Gargeya S."/>
            <person name="Fitzgerald M."/>
            <person name="Haas B."/>
            <person name="Abouelleil A."/>
            <person name="Alvarado L."/>
            <person name="Arachchi H.M."/>
            <person name="Berlin A.M."/>
            <person name="Chapman S.B."/>
            <person name="Dewar J."/>
            <person name="Goldberg J."/>
            <person name="Griggs A."/>
            <person name="Gujja S."/>
            <person name="Hansen M."/>
            <person name="Howarth C."/>
            <person name="Imamovic A."/>
            <person name="Larimer J."/>
            <person name="McCowan C."/>
            <person name="Murphy C."/>
            <person name="Neiman D."/>
            <person name="Pearson M."/>
            <person name="Priest M."/>
            <person name="Roberts A."/>
            <person name="Saif S."/>
            <person name="Shea T."/>
            <person name="Sisk P."/>
            <person name="Sykes S."/>
            <person name="Wortman J."/>
            <person name="Nusbaum C."/>
            <person name="Birren B."/>
        </authorList>
    </citation>
    <scope>NUCLEOTIDE SEQUENCE [LARGE SCALE GENOMIC DNA]</scope>
    <source>
        <strain evidence="1 2">NF54</strain>
    </source>
</reference>
<accession>W7KBQ9</accession>
<name>W7KBQ9_PLAFO</name>
<gene>
    <name evidence="1" type="ORF">PFNF54_00133</name>
</gene>
<protein>
    <submittedName>
        <fullName evidence="1">Uncharacterized protein</fullName>
    </submittedName>
</protein>
<organism evidence="1 2">
    <name type="scientific">Plasmodium falciparum (isolate NF54)</name>
    <dbReference type="NCBI Taxonomy" id="5843"/>
    <lineage>
        <taxon>Eukaryota</taxon>
        <taxon>Sar</taxon>
        <taxon>Alveolata</taxon>
        <taxon>Apicomplexa</taxon>
        <taxon>Aconoidasida</taxon>
        <taxon>Haemosporida</taxon>
        <taxon>Plasmodiidae</taxon>
        <taxon>Plasmodium</taxon>
        <taxon>Plasmodium (Laverania)</taxon>
    </lineage>
</organism>
<dbReference type="AlphaFoldDB" id="W7KBQ9"/>
<sequence length="75" mass="9110">MIYLMHYDSATEWKKEIKCCKNNFYLLSSKRCLLQYMDQEPCETKATCGVLLKHKKTEEGRKKKNTRYYEYETPK</sequence>